<dbReference type="GO" id="GO:0000981">
    <property type="term" value="F:DNA-binding transcription factor activity, RNA polymerase II-specific"/>
    <property type="evidence" value="ECO:0007669"/>
    <property type="project" value="InterPro"/>
</dbReference>
<evidence type="ECO:0000256" key="1">
    <source>
        <dbReference type="ARBA" id="ARBA00023242"/>
    </source>
</evidence>
<organism evidence="4 5">
    <name type="scientific">Amniculicola lignicola CBS 123094</name>
    <dbReference type="NCBI Taxonomy" id="1392246"/>
    <lineage>
        <taxon>Eukaryota</taxon>
        <taxon>Fungi</taxon>
        <taxon>Dikarya</taxon>
        <taxon>Ascomycota</taxon>
        <taxon>Pezizomycotina</taxon>
        <taxon>Dothideomycetes</taxon>
        <taxon>Pleosporomycetidae</taxon>
        <taxon>Pleosporales</taxon>
        <taxon>Amniculicolaceae</taxon>
        <taxon>Amniculicola</taxon>
    </lineage>
</organism>
<dbReference type="InterPro" id="IPR001138">
    <property type="entry name" value="Zn2Cys6_DnaBD"/>
</dbReference>
<dbReference type="AlphaFoldDB" id="A0A6A5VTY1"/>
<dbReference type="PANTHER" id="PTHR47657">
    <property type="entry name" value="STEROL REGULATORY ELEMENT-BINDING PROTEIN ECM22"/>
    <property type="match status" value="1"/>
</dbReference>
<evidence type="ECO:0000256" key="2">
    <source>
        <dbReference type="SAM" id="MobiDB-lite"/>
    </source>
</evidence>
<dbReference type="PANTHER" id="PTHR47657:SF7">
    <property type="entry name" value="STEROL REGULATORY ELEMENT-BINDING PROTEIN ECM22"/>
    <property type="match status" value="1"/>
</dbReference>
<gene>
    <name evidence="4" type="ORF">P154DRAFT_590346</name>
</gene>
<dbReference type="InterPro" id="IPR036864">
    <property type="entry name" value="Zn2-C6_fun-type_DNA-bd_sf"/>
</dbReference>
<dbReference type="SMART" id="SM00066">
    <property type="entry name" value="GAL4"/>
    <property type="match status" value="1"/>
</dbReference>
<proteinExistence type="predicted"/>
<dbReference type="SUPFAM" id="SSF57701">
    <property type="entry name" value="Zn2/Cys6 DNA-binding domain"/>
    <property type="match status" value="1"/>
</dbReference>
<dbReference type="OrthoDB" id="10261408at2759"/>
<evidence type="ECO:0000313" key="5">
    <source>
        <dbReference type="Proteomes" id="UP000799779"/>
    </source>
</evidence>
<dbReference type="PROSITE" id="PS50048">
    <property type="entry name" value="ZN2_CY6_FUNGAL_2"/>
    <property type="match status" value="1"/>
</dbReference>
<feature type="domain" description="Zn(2)-C6 fungal-type" evidence="3">
    <location>
        <begin position="33"/>
        <end position="63"/>
    </location>
</feature>
<dbReference type="Proteomes" id="UP000799779">
    <property type="component" value="Unassembled WGS sequence"/>
</dbReference>
<sequence length="371" mass="41133">MFATLSYKDIDDEIKLTPASATCFNGGKAMRLACIECRAKKIKCTGEKFGCSKCSANSIPCVYPSNSDRNRRKRKQSVVERSSRAANVLNDIRSSNSTGGDDVRVTSPRKSPGDPDPIPPQAKPHNVLDFEVPEVAFLPDLLSEFPTKDDETSKGMTQLSFLDFTTVDHGSRPDPSLNRHSRAAGSPRAAATEAQIKDPSLACACPQMAMYMLDELESKHHSDDELSVSNVLTHQKEALAKVQKWLDCSNCSTPTAVRTLLALIIQRLTVYLEKGVARYFGELSQGDSGLDDKYKGNKVQGKFQVDSRYEWAQVMRVLLKIRAKDLEQVLSRLKESALMDRRESQLPVLASTERRTRTIIAELTESGSAER</sequence>
<dbReference type="Gene3D" id="4.10.240.10">
    <property type="entry name" value="Zn(2)-C6 fungal-type DNA-binding domain"/>
    <property type="match status" value="1"/>
</dbReference>
<reference evidence="4" key="1">
    <citation type="journal article" date="2020" name="Stud. Mycol.">
        <title>101 Dothideomycetes genomes: a test case for predicting lifestyles and emergence of pathogens.</title>
        <authorList>
            <person name="Haridas S."/>
            <person name="Albert R."/>
            <person name="Binder M."/>
            <person name="Bloem J."/>
            <person name="Labutti K."/>
            <person name="Salamov A."/>
            <person name="Andreopoulos B."/>
            <person name="Baker S."/>
            <person name="Barry K."/>
            <person name="Bills G."/>
            <person name="Bluhm B."/>
            <person name="Cannon C."/>
            <person name="Castanera R."/>
            <person name="Culley D."/>
            <person name="Daum C."/>
            <person name="Ezra D."/>
            <person name="Gonzalez J."/>
            <person name="Henrissat B."/>
            <person name="Kuo A."/>
            <person name="Liang C."/>
            <person name="Lipzen A."/>
            <person name="Lutzoni F."/>
            <person name="Magnuson J."/>
            <person name="Mondo S."/>
            <person name="Nolan M."/>
            <person name="Ohm R."/>
            <person name="Pangilinan J."/>
            <person name="Park H.-J."/>
            <person name="Ramirez L."/>
            <person name="Alfaro M."/>
            <person name="Sun H."/>
            <person name="Tritt A."/>
            <person name="Yoshinaga Y."/>
            <person name="Zwiers L.-H."/>
            <person name="Turgeon B."/>
            <person name="Goodwin S."/>
            <person name="Spatafora J."/>
            <person name="Crous P."/>
            <person name="Grigoriev I."/>
        </authorList>
    </citation>
    <scope>NUCLEOTIDE SEQUENCE</scope>
    <source>
        <strain evidence="4">CBS 123094</strain>
    </source>
</reference>
<evidence type="ECO:0000313" key="4">
    <source>
        <dbReference type="EMBL" id="KAF1993252.1"/>
    </source>
</evidence>
<feature type="region of interest" description="Disordered" evidence="2">
    <location>
        <begin position="166"/>
        <end position="196"/>
    </location>
</feature>
<evidence type="ECO:0000259" key="3">
    <source>
        <dbReference type="PROSITE" id="PS50048"/>
    </source>
</evidence>
<keyword evidence="5" id="KW-1185">Reference proteome</keyword>
<dbReference type="CDD" id="cd00067">
    <property type="entry name" value="GAL4"/>
    <property type="match status" value="1"/>
</dbReference>
<dbReference type="EMBL" id="ML977717">
    <property type="protein sequence ID" value="KAF1993252.1"/>
    <property type="molecule type" value="Genomic_DNA"/>
</dbReference>
<dbReference type="GO" id="GO:0008270">
    <property type="term" value="F:zinc ion binding"/>
    <property type="evidence" value="ECO:0007669"/>
    <property type="project" value="InterPro"/>
</dbReference>
<dbReference type="PROSITE" id="PS00463">
    <property type="entry name" value="ZN2_CY6_FUNGAL_1"/>
    <property type="match status" value="1"/>
</dbReference>
<protein>
    <recommendedName>
        <fullName evidence="3">Zn(2)-C6 fungal-type domain-containing protein</fullName>
    </recommendedName>
</protein>
<name>A0A6A5VTY1_9PLEO</name>
<feature type="region of interest" description="Disordered" evidence="2">
    <location>
        <begin position="65"/>
        <end position="125"/>
    </location>
</feature>
<accession>A0A6A5VTY1</accession>
<keyword evidence="1" id="KW-0539">Nucleus</keyword>
<dbReference type="InterPro" id="IPR052400">
    <property type="entry name" value="Zn2-C6_fungal_TF"/>
</dbReference>
<dbReference type="Pfam" id="PF00172">
    <property type="entry name" value="Zn_clus"/>
    <property type="match status" value="1"/>
</dbReference>